<reference evidence="2" key="1">
    <citation type="submission" date="2020-05" db="UniProtKB">
        <authorList>
            <consortium name="EnsemblMetazoa"/>
        </authorList>
    </citation>
    <scope>IDENTIFICATION</scope>
    <source>
        <strain evidence="2">Aabys</strain>
    </source>
</reference>
<dbReference type="PROSITE" id="PS50096">
    <property type="entry name" value="IQ"/>
    <property type="match status" value="1"/>
</dbReference>
<dbReference type="InterPro" id="IPR000048">
    <property type="entry name" value="IQ_motif_EF-hand-BS"/>
</dbReference>
<dbReference type="VEuPathDB" id="VectorBase:MDOMA2_012767"/>
<dbReference type="CDD" id="cd12084">
    <property type="entry name" value="DD_RII_PKA-like"/>
    <property type="match status" value="1"/>
</dbReference>
<dbReference type="AlphaFoldDB" id="A0A1I8MER3"/>
<name>A0A1I8MER3_MUSDO</name>
<dbReference type="Pfam" id="PF00612">
    <property type="entry name" value="IQ"/>
    <property type="match status" value="1"/>
</dbReference>
<evidence type="ECO:0000256" key="1">
    <source>
        <dbReference type="SAM" id="MobiDB-lite"/>
    </source>
</evidence>
<dbReference type="KEGG" id="mde:101899643"/>
<dbReference type="eggNOG" id="ENOG502S507">
    <property type="taxonomic scope" value="Eukaryota"/>
</dbReference>
<dbReference type="Gene3D" id="1.20.5.190">
    <property type="match status" value="1"/>
</dbReference>
<gene>
    <name evidence="2" type="primary">101899643</name>
</gene>
<dbReference type="STRING" id="7370.A0A1I8MER3"/>
<feature type="compositionally biased region" description="Basic and acidic residues" evidence="1">
    <location>
        <begin position="282"/>
        <end position="297"/>
    </location>
</feature>
<accession>A0A1I8MER3</accession>
<feature type="region of interest" description="Disordered" evidence="1">
    <location>
        <begin position="270"/>
        <end position="336"/>
    </location>
</feature>
<proteinExistence type="predicted"/>
<dbReference type="OrthoDB" id="26525at2759"/>
<organism evidence="2">
    <name type="scientific">Musca domestica</name>
    <name type="common">House fly</name>
    <dbReference type="NCBI Taxonomy" id="7370"/>
    <lineage>
        <taxon>Eukaryota</taxon>
        <taxon>Metazoa</taxon>
        <taxon>Ecdysozoa</taxon>
        <taxon>Arthropoda</taxon>
        <taxon>Hexapoda</taxon>
        <taxon>Insecta</taxon>
        <taxon>Pterygota</taxon>
        <taxon>Neoptera</taxon>
        <taxon>Endopterygota</taxon>
        <taxon>Diptera</taxon>
        <taxon>Brachycera</taxon>
        <taxon>Muscomorpha</taxon>
        <taxon>Muscoidea</taxon>
        <taxon>Muscidae</taxon>
        <taxon>Musca</taxon>
    </lineage>
</organism>
<dbReference type="EnsemblMetazoa" id="MDOA004151-RA">
    <property type="protein sequence ID" value="MDOA004151-PA"/>
    <property type="gene ID" value="MDOA004151"/>
</dbReference>
<dbReference type="VEuPathDB" id="VectorBase:MDOA004151"/>
<evidence type="ECO:0000313" key="2">
    <source>
        <dbReference type="EnsemblMetazoa" id="MDOA004151-PA"/>
    </source>
</evidence>
<dbReference type="SUPFAM" id="SSF47391">
    <property type="entry name" value="Dimerization-anchoring domain of cAMP-dependent PK regulatory subunit"/>
    <property type="match status" value="1"/>
</dbReference>
<protein>
    <submittedName>
        <fullName evidence="2">Uncharacterized protein</fullName>
    </submittedName>
</protein>
<sequence>MAYLIQHGKIRSQTINVPAGLPELLSDITREVLRCQPTTECLCQFIIDYLHSLIVAREKARMAKMAIDRALRIVDEIVADMCICDIQPTKAEKMCAAMEECFKRFLAQRRCEIGQDVEVIKFNEVDMLDELIKKCKFSEEELKISRPVIETAYQKFVDAYMTAHENFEGTEALYQYFREREIKRVEEQKRQEAALKIQSNFRGFLVRRSMFLPKDADGPAKEPSNQNLDLIEQEEAARKIQRFFRHRIQQNIPKDDAPTEEYVFQDVCEPESRTSLKTPPNESKEPEQKTLHEEKQNEPPQDANQSEILQANERPSNGEIGQPDLNGNEAEIQEQQ</sequence>
<dbReference type="RefSeq" id="XP_005186260.2">
    <property type="nucleotide sequence ID" value="XM_005186203.4"/>
</dbReference>
<dbReference type="Gene3D" id="1.20.890.10">
    <property type="entry name" value="cAMP-dependent protein kinase regulatory subunit, dimerization-anchoring domain"/>
    <property type="match status" value="1"/>
</dbReference>
<feature type="compositionally biased region" description="Polar residues" evidence="1">
    <location>
        <begin position="298"/>
        <end position="315"/>
    </location>
</feature>